<evidence type="ECO:0000313" key="1">
    <source>
        <dbReference type="EMBL" id="THV00085.1"/>
    </source>
</evidence>
<dbReference type="Proteomes" id="UP000297245">
    <property type="component" value="Unassembled WGS sequence"/>
</dbReference>
<accession>A0A4S8MC47</accession>
<dbReference type="AlphaFoldDB" id="A0A4S8MC47"/>
<reference evidence="1 2" key="1">
    <citation type="journal article" date="2019" name="Nat. Ecol. Evol.">
        <title>Megaphylogeny resolves global patterns of mushroom evolution.</title>
        <authorList>
            <person name="Varga T."/>
            <person name="Krizsan K."/>
            <person name="Foldi C."/>
            <person name="Dima B."/>
            <person name="Sanchez-Garcia M."/>
            <person name="Sanchez-Ramirez S."/>
            <person name="Szollosi G.J."/>
            <person name="Szarkandi J.G."/>
            <person name="Papp V."/>
            <person name="Albert L."/>
            <person name="Andreopoulos W."/>
            <person name="Angelini C."/>
            <person name="Antonin V."/>
            <person name="Barry K.W."/>
            <person name="Bougher N.L."/>
            <person name="Buchanan P."/>
            <person name="Buyck B."/>
            <person name="Bense V."/>
            <person name="Catcheside P."/>
            <person name="Chovatia M."/>
            <person name="Cooper J."/>
            <person name="Damon W."/>
            <person name="Desjardin D."/>
            <person name="Finy P."/>
            <person name="Geml J."/>
            <person name="Haridas S."/>
            <person name="Hughes K."/>
            <person name="Justo A."/>
            <person name="Karasinski D."/>
            <person name="Kautmanova I."/>
            <person name="Kiss B."/>
            <person name="Kocsube S."/>
            <person name="Kotiranta H."/>
            <person name="LaButti K.M."/>
            <person name="Lechner B.E."/>
            <person name="Liimatainen K."/>
            <person name="Lipzen A."/>
            <person name="Lukacs Z."/>
            <person name="Mihaltcheva S."/>
            <person name="Morgado L.N."/>
            <person name="Niskanen T."/>
            <person name="Noordeloos M.E."/>
            <person name="Ohm R.A."/>
            <person name="Ortiz-Santana B."/>
            <person name="Ovrebo C."/>
            <person name="Racz N."/>
            <person name="Riley R."/>
            <person name="Savchenko A."/>
            <person name="Shiryaev A."/>
            <person name="Soop K."/>
            <person name="Spirin V."/>
            <person name="Szebenyi C."/>
            <person name="Tomsovsky M."/>
            <person name="Tulloss R.E."/>
            <person name="Uehling J."/>
            <person name="Grigoriev I.V."/>
            <person name="Vagvolgyi C."/>
            <person name="Papp T."/>
            <person name="Martin F.M."/>
            <person name="Miettinen O."/>
            <person name="Hibbett D.S."/>
            <person name="Nagy L.G."/>
        </authorList>
    </citation>
    <scope>NUCLEOTIDE SEQUENCE [LARGE SCALE GENOMIC DNA]</scope>
    <source>
        <strain evidence="1 2">CBS 962.96</strain>
    </source>
</reference>
<gene>
    <name evidence="1" type="ORF">K435DRAFT_855058</name>
</gene>
<proteinExistence type="predicted"/>
<evidence type="ECO:0000313" key="2">
    <source>
        <dbReference type="Proteomes" id="UP000297245"/>
    </source>
</evidence>
<dbReference type="OrthoDB" id="2953266at2759"/>
<protein>
    <submittedName>
        <fullName evidence="1">Uncharacterized protein</fullName>
    </submittedName>
</protein>
<dbReference type="EMBL" id="ML179109">
    <property type="protein sequence ID" value="THV00085.1"/>
    <property type="molecule type" value="Genomic_DNA"/>
</dbReference>
<organism evidence="1 2">
    <name type="scientific">Dendrothele bispora (strain CBS 962.96)</name>
    <dbReference type="NCBI Taxonomy" id="1314807"/>
    <lineage>
        <taxon>Eukaryota</taxon>
        <taxon>Fungi</taxon>
        <taxon>Dikarya</taxon>
        <taxon>Basidiomycota</taxon>
        <taxon>Agaricomycotina</taxon>
        <taxon>Agaricomycetes</taxon>
        <taxon>Agaricomycetidae</taxon>
        <taxon>Agaricales</taxon>
        <taxon>Agaricales incertae sedis</taxon>
        <taxon>Dendrothele</taxon>
    </lineage>
</organism>
<sequence length="232" mass="26206">MPRNLYLFIAPVTLNRCPESGSAEVRWLTNGRDYFWSFDLSGSTPLSRKVCDILGLPNYGMHVSAEESYYFPDYQHEAANYMQEIQGFDPLTQDYARARGLPLVEMLSPSEDFHSNAEEDQEALDAWYDAEETLSDRSDSESVYDAEQKLNWTTPQISDDSDPGSCEGDFSFNEEWDDSTSQALGLNPSLGSALTTGCKPSSWLCAYLIQEDVKSWTGFANVSIWVDINKYE</sequence>
<name>A0A4S8MC47_DENBC</name>
<keyword evidence="2" id="KW-1185">Reference proteome</keyword>